<organism evidence="3 4">
    <name type="scientific">Candidatus Gottesmanbacteria bacterium RIFCSPHIGHO2_02_FULL_39_11</name>
    <dbReference type="NCBI Taxonomy" id="1798382"/>
    <lineage>
        <taxon>Bacteria</taxon>
        <taxon>Candidatus Gottesmaniibacteriota</taxon>
    </lineage>
</organism>
<comment type="caution">
    <text evidence="3">The sequence shown here is derived from an EMBL/GenBank/DDBJ whole genome shotgun (WGS) entry which is preliminary data.</text>
</comment>
<reference evidence="3 4" key="1">
    <citation type="journal article" date="2016" name="Nat. Commun.">
        <title>Thousands of microbial genomes shed light on interconnected biogeochemical processes in an aquifer system.</title>
        <authorList>
            <person name="Anantharaman K."/>
            <person name="Brown C.T."/>
            <person name="Hug L.A."/>
            <person name="Sharon I."/>
            <person name="Castelle C.J."/>
            <person name="Probst A.J."/>
            <person name="Thomas B.C."/>
            <person name="Singh A."/>
            <person name="Wilkins M.J."/>
            <person name="Karaoz U."/>
            <person name="Brodie E.L."/>
            <person name="Williams K.H."/>
            <person name="Hubbard S.S."/>
            <person name="Banfield J.F."/>
        </authorList>
    </citation>
    <scope>NUCLEOTIDE SEQUENCE [LARGE SCALE GENOMIC DNA]</scope>
</reference>
<feature type="transmembrane region" description="Helical" evidence="2">
    <location>
        <begin position="48"/>
        <end position="72"/>
    </location>
</feature>
<accession>A0A1F5ZTJ9</accession>
<keyword evidence="2" id="KW-0472">Membrane</keyword>
<dbReference type="EMBL" id="MFJL01000026">
    <property type="protein sequence ID" value="OGG15417.1"/>
    <property type="molecule type" value="Genomic_DNA"/>
</dbReference>
<proteinExistence type="predicted"/>
<protein>
    <submittedName>
        <fullName evidence="3">Uncharacterized protein</fullName>
    </submittedName>
</protein>
<keyword evidence="2" id="KW-1133">Transmembrane helix</keyword>
<dbReference type="STRING" id="1798382.A3D77_07810"/>
<evidence type="ECO:0000313" key="3">
    <source>
        <dbReference type="EMBL" id="OGG15417.1"/>
    </source>
</evidence>
<dbReference type="AlphaFoldDB" id="A0A1F5ZTJ9"/>
<gene>
    <name evidence="3" type="ORF">A3D77_07810</name>
</gene>
<evidence type="ECO:0000256" key="1">
    <source>
        <dbReference type="SAM" id="MobiDB-lite"/>
    </source>
</evidence>
<evidence type="ECO:0000256" key="2">
    <source>
        <dbReference type="SAM" id="Phobius"/>
    </source>
</evidence>
<sequence length="217" mass="23654">MDNTNSNQPENISASPPPINPEPVVATAQTPPIDIPPANKTNNSYKTFIIIGIILTILASVGIAGTAIATYITRTKNAENQIVKIKTIPTAPPQNTMVDNSAVRAQMIKEVVLTDEDPTRPGIPVEKKTEFTKKTESIYATVILNNPIVGSKISYVRYLNSNYMDHGTIIVTKSDSKYVHFSFTLANQKAFQPVGSYLLKLYVDGQVVKTAAFTVTN</sequence>
<feature type="region of interest" description="Disordered" evidence="1">
    <location>
        <begin position="1"/>
        <end position="39"/>
    </location>
</feature>
<dbReference type="Proteomes" id="UP000176923">
    <property type="component" value="Unassembled WGS sequence"/>
</dbReference>
<keyword evidence="2" id="KW-0812">Transmembrane</keyword>
<feature type="compositionally biased region" description="Polar residues" evidence="1">
    <location>
        <begin position="1"/>
        <end position="14"/>
    </location>
</feature>
<name>A0A1F5ZTJ9_9BACT</name>
<evidence type="ECO:0000313" key="4">
    <source>
        <dbReference type="Proteomes" id="UP000176923"/>
    </source>
</evidence>